<dbReference type="AlphaFoldDB" id="A0A507E1M3"/>
<feature type="region of interest" description="Disordered" evidence="1">
    <location>
        <begin position="1"/>
        <end position="34"/>
    </location>
</feature>
<name>A0A507E1M3_9FUNG</name>
<keyword evidence="3" id="KW-1185">Reference proteome</keyword>
<evidence type="ECO:0000313" key="3">
    <source>
        <dbReference type="Proteomes" id="UP000318582"/>
    </source>
</evidence>
<accession>A0A507E1M3</accession>
<reference evidence="2 3" key="1">
    <citation type="journal article" date="2019" name="Sci. Rep.">
        <title>Comparative genomics of chytrid fungi reveal insights into the obligate biotrophic and pathogenic lifestyle of Synchytrium endobioticum.</title>
        <authorList>
            <person name="van de Vossenberg B.T.L.H."/>
            <person name="Warris S."/>
            <person name="Nguyen H.D.T."/>
            <person name="van Gent-Pelzer M.P.E."/>
            <person name="Joly D.L."/>
            <person name="van de Geest H.C."/>
            <person name="Bonants P.J.M."/>
            <person name="Smith D.S."/>
            <person name="Levesque C.A."/>
            <person name="van der Lee T.A.J."/>
        </authorList>
    </citation>
    <scope>NUCLEOTIDE SEQUENCE [LARGE SCALE GENOMIC DNA]</scope>
    <source>
        <strain evidence="2 3">CBS 809.83</strain>
    </source>
</reference>
<gene>
    <name evidence="2" type="ORF">PhCBS80983_g03937</name>
</gene>
<organism evidence="2 3">
    <name type="scientific">Powellomyces hirtus</name>
    <dbReference type="NCBI Taxonomy" id="109895"/>
    <lineage>
        <taxon>Eukaryota</taxon>
        <taxon>Fungi</taxon>
        <taxon>Fungi incertae sedis</taxon>
        <taxon>Chytridiomycota</taxon>
        <taxon>Chytridiomycota incertae sedis</taxon>
        <taxon>Chytridiomycetes</taxon>
        <taxon>Spizellomycetales</taxon>
        <taxon>Powellomycetaceae</taxon>
        <taxon>Powellomyces</taxon>
    </lineage>
</organism>
<evidence type="ECO:0000313" key="2">
    <source>
        <dbReference type="EMBL" id="TPX57267.1"/>
    </source>
</evidence>
<sequence>MSQYNLNSNNRDSFYSSTSSLFSSASYSEGGKSIYDKPSQALMDELRNGPVQASTVGTASEVRQNFRDQMLAKGGSSGSLFGDGKDAVSHQKASW</sequence>
<dbReference type="EMBL" id="QEAQ01000055">
    <property type="protein sequence ID" value="TPX57267.1"/>
    <property type="molecule type" value="Genomic_DNA"/>
</dbReference>
<protein>
    <submittedName>
        <fullName evidence="2">Uncharacterized protein</fullName>
    </submittedName>
</protein>
<feature type="compositionally biased region" description="Polar residues" evidence="1">
    <location>
        <begin position="1"/>
        <end position="12"/>
    </location>
</feature>
<proteinExistence type="predicted"/>
<feature type="region of interest" description="Disordered" evidence="1">
    <location>
        <begin position="73"/>
        <end position="95"/>
    </location>
</feature>
<feature type="compositionally biased region" description="Low complexity" evidence="1">
    <location>
        <begin position="13"/>
        <end position="28"/>
    </location>
</feature>
<evidence type="ECO:0000256" key="1">
    <source>
        <dbReference type="SAM" id="MobiDB-lite"/>
    </source>
</evidence>
<comment type="caution">
    <text evidence="2">The sequence shown here is derived from an EMBL/GenBank/DDBJ whole genome shotgun (WGS) entry which is preliminary data.</text>
</comment>
<dbReference type="Proteomes" id="UP000318582">
    <property type="component" value="Unassembled WGS sequence"/>
</dbReference>